<organism evidence="10 11">
    <name type="scientific">Desulfovibrio gilichinskyi</name>
    <dbReference type="NCBI Taxonomy" id="1519643"/>
    <lineage>
        <taxon>Bacteria</taxon>
        <taxon>Pseudomonadati</taxon>
        <taxon>Thermodesulfobacteriota</taxon>
        <taxon>Desulfovibrionia</taxon>
        <taxon>Desulfovibrionales</taxon>
        <taxon>Desulfovibrionaceae</taxon>
        <taxon>Desulfovibrio</taxon>
    </lineage>
</organism>
<keyword evidence="4" id="KW-0547">Nucleotide-binding</keyword>
<evidence type="ECO:0000259" key="9">
    <source>
        <dbReference type="Pfam" id="PF13614"/>
    </source>
</evidence>
<evidence type="ECO:0000256" key="1">
    <source>
        <dbReference type="ARBA" id="ARBA00007316"/>
    </source>
</evidence>
<dbReference type="PANTHER" id="PTHR32309">
    <property type="entry name" value="TYROSINE-PROTEIN KINASE"/>
    <property type="match status" value="1"/>
</dbReference>
<dbReference type="AlphaFoldDB" id="A0A1X7C654"/>
<dbReference type="InterPro" id="IPR027417">
    <property type="entry name" value="P-loop_NTPase"/>
</dbReference>
<keyword evidence="7" id="KW-0829">Tyrosine-protein kinase</keyword>
<dbReference type="EMBL" id="FWZU01000001">
    <property type="protein sequence ID" value="SME90703.1"/>
    <property type="molecule type" value="Genomic_DNA"/>
</dbReference>
<gene>
    <name evidence="10" type="ORF">SAMN06295933_0397</name>
</gene>
<dbReference type="SUPFAM" id="SSF52540">
    <property type="entry name" value="P-loop containing nucleoside triphosphate hydrolases"/>
    <property type="match status" value="1"/>
</dbReference>
<dbReference type="STRING" id="1519643.SAMN06295933_0397"/>
<dbReference type="PANTHER" id="PTHR32309:SF13">
    <property type="entry name" value="FERRIC ENTEROBACTIN TRANSPORT PROTEIN FEPE"/>
    <property type="match status" value="1"/>
</dbReference>
<dbReference type="GO" id="GO:0005524">
    <property type="term" value="F:ATP binding"/>
    <property type="evidence" value="ECO:0007669"/>
    <property type="project" value="UniProtKB-KW"/>
</dbReference>
<dbReference type="InterPro" id="IPR050445">
    <property type="entry name" value="Bact_polysacc_biosynth/exp"/>
</dbReference>
<dbReference type="CDD" id="cd05387">
    <property type="entry name" value="BY-kinase"/>
    <property type="match status" value="1"/>
</dbReference>
<dbReference type="GO" id="GO:0004715">
    <property type="term" value="F:non-membrane spanning protein tyrosine kinase activity"/>
    <property type="evidence" value="ECO:0007669"/>
    <property type="project" value="UniProtKB-EC"/>
</dbReference>
<comment type="similarity">
    <text evidence="1">Belongs to the CpsD/CapB family.</text>
</comment>
<proteinExistence type="inferred from homology"/>
<protein>
    <recommendedName>
        <fullName evidence="2">non-specific protein-tyrosine kinase</fullName>
        <ecNumber evidence="2">2.7.10.2</ecNumber>
    </recommendedName>
</protein>
<evidence type="ECO:0000256" key="3">
    <source>
        <dbReference type="ARBA" id="ARBA00022679"/>
    </source>
</evidence>
<comment type="catalytic activity">
    <reaction evidence="8">
        <text>L-tyrosyl-[protein] + ATP = O-phospho-L-tyrosyl-[protein] + ADP + H(+)</text>
        <dbReference type="Rhea" id="RHEA:10596"/>
        <dbReference type="Rhea" id="RHEA-COMP:10136"/>
        <dbReference type="Rhea" id="RHEA-COMP:20101"/>
        <dbReference type="ChEBI" id="CHEBI:15378"/>
        <dbReference type="ChEBI" id="CHEBI:30616"/>
        <dbReference type="ChEBI" id="CHEBI:46858"/>
        <dbReference type="ChEBI" id="CHEBI:61978"/>
        <dbReference type="ChEBI" id="CHEBI:456216"/>
        <dbReference type="EC" id="2.7.10.2"/>
    </reaction>
</comment>
<dbReference type="Gene3D" id="3.40.50.300">
    <property type="entry name" value="P-loop containing nucleotide triphosphate hydrolases"/>
    <property type="match status" value="1"/>
</dbReference>
<dbReference type="NCBIfam" id="TIGR01007">
    <property type="entry name" value="eps_fam"/>
    <property type="match status" value="1"/>
</dbReference>
<dbReference type="Proteomes" id="UP000192906">
    <property type="component" value="Unassembled WGS sequence"/>
</dbReference>
<keyword evidence="5 10" id="KW-0418">Kinase</keyword>
<evidence type="ECO:0000256" key="2">
    <source>
        <dbReference type="ARBA" id="ARBA00011903"/>
    </source>
</evidence>
<dbReference type="InterPro" id="IPR005702">
    <property type="entry name" value="Wzc-like_C"/>
</dbReference>
<feature type="domain" description="AAA" evidence="9">
    <location>
        <begin position="138"/>
        <end position="283"/>
    </location>
</feature>
<dbReference type="InterPro" id="IPR025669">
    <property type="entry name" value="AAA_dom"/>
</dbReference>
<dbReference type="RefSeq" id="WP_085097530.1">
    <property type="nucleotide sequence ID" value="NZ_FWZU01000001.1"/>
</dbReference>
<dbReference type="Pfam" id="PF13614">
    <property type="entry name" value="AAA_31"/>
    <property type="match status" value="1"/>
</dbReference>
<keyword evidence="11" id="KW-1185">Reference proteome</keyword>
<dbReference type="EC" id="2.7.10.2" evidence="2"/>
<sequence>MSKLLKAVEKAKRNKRIEENESWIAKGDSHVEPLEVEDSIIEAIPVSKQMPKANAKTCVAGPYCNVTKDNEKDGTSCMVPSSFFKDDLVLDELNLAKNRILTRNSSPMFTDIYNLLRTQILHRTKKKGHNVLMVTSAMPGEGKTITSINLAISLAREVDQFALLVDTDMRDPSIHKYLGIEVERGLTDHLLHDIPVPDLLIKPGINKLSFLPAGDPIRGSTEILGSPKLQDLIIEMKERYPDRYVIFDCPDLLHAPDALVFSSYVDGIIFVVEAGKTSRENVQKAMNLLEGRNVVGVVLNKTDKESLDVK</sequence>
<evidence type="ECO:0000313" key="10">
    <source>
        <dbReference type="EMBL" id="SME90703.1"/>
    </source>
</evidence>
<reference evidence="11" key="1">
    <citation type="submission" date="2017-04" db="EMBL/GenBank/DDBJ databases">
        <authorList>
            <person name="Varghese N."/>
            <person name="Submissions S."/>
        </authorList>
    </citation>
    <scope>NUCLEOTIDE SEQUENCE [LARGE SCALE GENOMIC DNA]</scope>
    <source>
        <strain evidence="11">K3S</strain>
    </source>
</reference>
<keyword evidence="6" id="KW-0067">ATP-binding</keyword>
<dbReference type="GO" id="GO:0005886">
    <property type="term" value="C:plasma membrane"/>
    <property type="evidence" value="ECO:0007669"/>
    <property type="project" value="TreeGrafter"/>
</dbReference>
<evidence type="ECO:0000256" key="5">
    <source>
        <dbReference type="ARBA" id="ARBA00022777"/>
    </source>
</evidence>
<evidence type="ECO:0000256" key="4">
    <source>
        <dbReference type="ARBA" id="ARBA00022741"/>
    </source>
</evidence>
<keyword evidence="3" id="KW-0808">Transferase</keyword>
<name>A0A1X7C654_9BACT</name>
<accession>A0A1X7C654</accession>
<evidence type="ECO:0000256" key="8">
    <source>
        <dbReference type="ARBA" id="ARBA00051245"/>
    </source>
</evidence>
<dbReference type="OrthoDB" id="9812433at2"/>
<evidence type="ECO:0000256" key="6">
    <source>
        <dbReference type="ARBA" id="ARBA00022840"/>
    </source>
</evidence>
<evidence type="ECO:0000256" key="7">
    <source>
        <dbReference type="ARBA" id="ARBA00023137"/>
    </source>
</evidence>
<evidence type="ECO:0000313" key="11">
    <source>
        <dbReference type="Proteomes" id="UP000192906"/>
    </source>
</evidence>